<feature type="compositionally biased region" description="Basic and acidic residues" evidence="1">
    <location>
        <begin position="101"/>
        <end position="121"/>
    </location>
</feature>
<evidence type="ECO:0000313" key="3">
    <source>
        <dbReference type="RefSeq" id="XP_006815320.1"/>
    </source>
</evidence>
<feature type="compositionally biased region" description="Acidic residues" evidence="1">
    <location>
        <begin position="34"/>
        <end position="44"/>
    </location>
</feature>
<organism evidence="2 3">
    <name type="scientific">Saccoglossus kowalevskii</name>
    <name type="common">Acorn worm</name>
    <dbReference type="NCBI Taxonomy" id="10224"/>
    <lineage>
        <taxon>Eukaryota</taxon>
        <taxon>Metazoa</taxon>
        <taxon>Hemichordata</taxon>
        <taxon>Enteropneusta</taxon>
        <taxon>Harrimaniidae</taxon>
        <taxon>Saccoglossus</taxon>
    </lineage>
</organism>
<protein>
    <submittedName>
        <fullName evidence="3">Activating signal cointegrator 1 complex subunit 2-like</fullName>
    </submittedName>
</protein>
<evidence type="ECO:0000313" key="2">
    <source>
        <dbReference type="Proteomes" id="UP000694865"/>
    </source>
</evidence>
<dbReference type="GeneID" id="102810382"/>
<reference evidence="3" key="1">
    <citation type="submission" date="2025-08" db="UniProtKB">
        <authorList>
            <consortium name="RefSeq"/>
        </authorList>
    </citation>
    <scope>IDENTIFICATION</scope>
    <source>
        <tissue evidence="3">Testes</tissue>
    </source>
</reference>
<evidence type="ECO:0000256" key="1">
    <source>
        <dbReference type="SAM" id="MobiDB-lite"/>
    </source>
</evidence>
<dbReference type="RefSeq" id="XP_006815320.1">
    <property type="nucleotide sequence ID" value="XM_006815257.1"/>
</dbReference>
<feature type="compositionally biased region" description="Basic residues" evidence="1">
    <location>
        <begin position="136"/>
        <end position="166"/>
    </location>
</feature>
<name>A0ABM0M5M9_SACKO</name>
<gene>
    <name evidence="3" type="primary">LOC102810382</name>
</gene>
<feature type="region of interest" description="Disordered" evidence="1">
    <location>
        <begin position="34"/>
        <end position="166"/>
    </location>
</feature>
<keyword evidence="2" id="KW-1185">Reference proteome</keyword>
<sequence length="166" mass="19212">MFARSKDYIEMFENKSELRDIKSHYAEYNDVYDDEYDDTYDDNDIGANDNDSADELTTRRPFTTPRILTVSAKDASGASESSEEEVKTKPLDMFIPNPAEVRARQEATRRSKYESRNKDILKGQPKGKGQSAQTERKRHDKDKHKASRANHNRKIMSDKKRSKAMI</sequence>
<dbReference type="Proteomes" id="UP000694865">
    <property type="component" value="Unplaced"/>
</dbReference>
<accession>A0ABM0M5M9</accession>
<proteinExistence type="predicted"/>